<organism evidence="4 5">
    <name type="scientific">Dysgonomonas capnocytophagoides</name>
    <dbReference type="NCBI Taxonomy" id="45254"/>
    <lineage>
        <taxon>Bacteria</taxon>
        <taxon>Pseudomonadati</taxon>
        <taxon>Bacteroidota</taxon>
        <taxon>Bacteroidia</taxon>
        <taxon>Bacteroidales</taxon>
        <taxon>Dysgonomonadaceae</taxon>
        <taxon>Dysgonomonas</taxon>
    </lineage>
</organism>
<dbReference type="STRING" id="1121485.GCA_000426485_01450"/>
<keyword evidence="5" id="KW-1185">Reference proteome</keyword>
<evidence type="ECO:0000259" key="3">
    <source>
        <dbReference type="Pfam" id="PF13472"/>
    </source>
</evidence>
<gene>
    <name evidence="4" type="ORF">E2605_13130</name>
</gene>
<dbReference type="InterPro" id="IPR052043">
    <property type="entry name" value="PolySaccharide_Degr_Enz"/>
</dbReference>
<dbReference type="InterPro" id="IPR008928">
    <property type="entry name" value="6-hairpin_glycosidase_sf"/>
</dbReference>
<dbReference type="Pfam" id="PF13472">
    <property type="entry name" value="Lipase_GDSL_2"/>
    <property type="match status" value="1"/>
</dbReference>
<dbReference type="SUPFAM" id="SSF48208">
    <property type="entry name" value="Six-hairpin glycosidases"/>
    <property type="match status" value="1"/>
</dbReference>
<dbReference type="OrthoDB" id="9807186at2"/>
<dbReference type="InterPro" id="IPR036514">
    <property type="entry name" value="SGNH_hydro_sf"/>
</dbReference>
<dbReference type="Proteomes" id="UP000297861">
    <property type="component" value="Unassembled WGS sequence"/>
</dbReference>
<dbReference type="PANTHER" id="PTHR33886">
    <property type="entry name" value="UNSATURATED RHAMNOGALACTURONAN HYDROLASE (EUROFUNG)"/>
    <property type="match status" value="1"/>
</dbReference>
<proteinExistence type="predicted"/>
<dbReference type="EMBL" id="SOML01000008">
    <property type="protein sequence ID" value="TFD95356.1"/>
    <property type="molecule type" value="Genomic_DNA"/>
</dbReference>
<feature type="signal peptide" evidence="2">
    <location>
        <begin position="1"/>
        <end position="23"/>
    </location>
</feature>
<dbReference type="InterPro" id="IPR012341">
    <property type="entry name" value="6hp_glycosidase-like_sf"/>
</dbReference>
<dbReference type="Pfam" id="PF07470">
    <property type="entry name" value="Glyco_hydro_88"/>
    <property type="match status" value="1"/>
</dbReference>
<accession>A0A4Y8L036</accession>
<dbReference type="SUPFAM" id="SSF52266">
    <property type="entry name" value="SGNH hydrolase"/>
    <property type="match status" value="1"/>
</dbReference>
<evidence type="ECO:0000313" key="5">
    <source>
        <dbReference type="Proteomes" id="UP000297861"/>
    </source>
</evidence>
<dbReference type="PANTHER" id="PTHR33886:SF8">
    <property type="entry name" value="UNSATURATED RHAMNOGALACTURONAN HYDROLASE (EUROFUNG)"/>
    <property type="match status" value="1"/>
</dbReference>
<dbReference type="Gene3D" id="1.50.10.10">
    <property type="match status" value="1"/>
</dbReference>
<dbReference type="AlphaFoldDB" id="A0A4Y8L036"/>
<name>A0A4Y8L036_9BACT</name>
<evidence type="ECO:0000313" key="4">
    <source>
        <dbReference type="EMBL" id="TFD95356.1"/>
    </source>
</evidence>
<evidence type="ECO:0000256" key="1">
    <source>
        <dbReference type="ARBA" id="ARBA00022801"/>
    </source>
</evidence>
<evidence type="ECO:0000256" key="2">
    <source>
        <dbReference type="SAM" id="SignalP"/>
    </source>
</evidence>
<dbReference type="Gene3D" id="3.40.50.1110">
    <property type="entry name" value="SGNH hydrolase"/>
    <property type="match status" value="1"/>
</dbReference>
<comment type="caution">
    <text evidence="4">The sequence shown here is derived from an EMBL/GenBank/DDBJ whole genome shotgun (WGS) entry which is preliminary data.</text>
</comment>
<dbReference type="CDD" id="cd01821">
    <property type="entry name" value="Rhamnogalacturan_acetylesterase_like"/>
    <property type="match status" value="1"/>
</dbReference>
<sequence length="718" mass="80621">MKKSYKQVLLVSLLIANGINAFAQKNQHDKVNDFNTPLHLLAPDYKRPYGEVSTADIKKSLDRVLKYLDEVTPAKVVNKDNHQEIKDFSKIDKDSQLDRGAFRLASYEWGVTYSGMLEVAAATSDSSYYNYVKDRFKFLAEAAPQFKRIMNDYGVIDPQMKQLLTPHALDDAGAMCAAMIKLQQSEKLDFDLRSIIDNYMNYIMYKEYRLYDGTFARKRPQMNTLWLDDMYMSVPAIAQMGKLTGEDKYYNEAVKQIKQFSDRMFVKEKGLYMHGWVESMDDHPAFFWGRANGWAVLTMTEVLDVLPESHPDRPKVLAQLRAHIKGIASYQSGEGFWHQLLDRNDSYLETSATAIYVYCIAHAINKGWIDPLAYGPVAQLGWNAVSSTINAQGQVEGTCVGTGMAFDPAFYYYRPVNVYAAHGYGPVLLAGAEMIKLQNRLYPRMNDSAVQYYTSPQRTAAPIFSIEDSSRPEDIVAGSTRKNEKAPVVFLIGDSTVKNGRGKGDGGQWGWGSFFDRFFDTSRISVENHALGGRSSRSFFTEGLWDKVLPGLKKGDYLFIQFGHNDGGPLNTGRARASLKGTGDESETVIMERNGGPEEVFTYGHYLRLYIRQAKAVGAIPIVLSPTPGNRWTDGKANRMTASYTQWAKAVAQQEGVEFIDLNDISADKLDKLGETQGRLLFKDSVHTTEEGALINGESVIEGLKNISGFSLNQYLKK</sequence>
<dbReference type="GO" id="GO:0016788">
    <property type="term" value="F:hydrolase activity, acting on ester bonds"/>
    <property type="evidence" value="ECO:0007669"/>
    <property type="project" value="UniProtKB-ARBA"/>
</dbReference>
<feature type="chain" id="PRO_5021270563" evidence="2">
    <location>
        <begin position="24"/>
        <end position="718"/>
    </location>
</feature>
<feature type="domain" description="SGNH hydrolase-type esterase" evidence="3">
    <location>
        <begin position="491"/>
        <end position="693"/>
    </location>
</feature>
<protein>
    <submittedName>
        <fullName evidence="4">Glycosyl hydrolase</fullName>
    </submittedName>
</protein>
<dbReference type="GO" id="GO:0005975">
    <property type="term" value="P:carbohydrate metabolic process"/>
    <property type="evidence" value="ECO:0007669"/>
    <property type="project" value="InterPro"/>
</dbReference>
<dbReference type="InterPro" id="IPR010905">
    <property type="entry name" value="Glyco_hydro_88"/>
</dbReference>
<dbReference type="InterPro" id="IPR037459">
    <property type="entry name" value="RhgT-like"/>
</dbReference>
<reference evidence="4 5" key="1">
    <citation type="submission" date="2019-03" db="EMBL/GenBank/DDBJ databases">
        <title>San Antonio Military Medical Center submission to MRSN (WRAIR), pending publication.</title>
        <authorList>
            <person name="Blyth D.M."/>
            <person name="Mccarthy S.L."/>
            <person name="Schall S.E."/>
            <person name="Stam J.A."/>
            <person name="Ong A.C."/>
            <person name="Mcgann P.T."/>
        </authorList>
    </citation>
    <scope>NUCLEOTIDE SEQUENCE [LARGE SCALE GENOMIC DNA]</scope>
    <source>
        <strain evidence="4 5">MRSN571793</strain>
    </source>
</reference>
<keyword evidence="2" id="KW-0732">Signal</keyword>
<dbReference type="InterPro" id="IPR013830">
    <property type="entry name" value="SGNH_hydro"/>
</dbReference>
<keyword evidence="1 4" id="KW-0378">Hydrolase</keyword>